<dbReference type="PANTHER" id="PTHR43029:SF10">
    <property type="entry name" value="AMMONIUM TRANSPORTER MEP2"/>
    <property type="match status" value="1"/>
</dbReference>
<evidence type="ECO:0000256" key="6">
    <source>
        <dbReference type="ARBA" id="ARBA00023136"/>
    </source>
</evidence>
<accession>A0A0U5AFT0</accession>
<dbReference type="PANTHER" id="PTHR43029">
    <property type="entry name" value="AMMONIUM TRANSPORTER MEP2"/>
    <property type="match status" value="1"/>
</dbReference>
<dbReference type="RefSeq" id="WP_068512766.1">
    <property type="nucleotide sequence ID" value="NZ_AP014945.1"/>
</dbReference>
<evidence type="ECO:0000256" key="5">
    <source>
        <dbReference type="ARBA" id="ARBA00022989"/>
    </source>
</evidence>
<dbReference type="NCBIfam" id="TIGR00836">
    <property type="entry name" value="amt"/>
    <property type="match status" value="1"/>
</dbReference>
<feature type="transmembrane region" description="Helical" evidence="8">
    <location>
        <begin position="107"/>
        <end position="129"/>
    </location>
</feature>
<gene>
    <name evidence="10" type="ORF">THC_0465</name>
</gene>
<dbReference type="InterPro" id="IPR001905">
    <property type="entry name" value="Ammonium_transpt"/>
</dbReference>
<dbReference type="Pfam" id="PF00909">
    <property type="entry name" value="Ammonium_transp"/>
    <property type="match status" value="1"/>
</dbReference>
<feature type="transmembrane region" description="Helical" evidence="8">
    <location>
        <begin position="233"/>
        <end position="257"/>
    </location>
</feature>
<comment type="similarity">
    <text evidence="2 8">Belongs to the ammonia transporter channel (TC 1.A.11.2) family.</text>
</comment>
<keyword evidence="3 8" id="KW-0813">Transport</keyword>
<evidence type="ECO:0000313" key="11">
    <source>
        <dbReference type="Proteomes" id="UP000068196"/>
    </source>
</evidence>
<evidence type="ECO:0000256" key="8">
    <source>
        <dbReference type="RuleBase" id="RU362002"/>
    </source>
</evidence>
<dbReference type="GO" id="GO:0005886">
    <property type="term" value="C:plasma membrane"/>
    <property type="evidence" value="ECO:0007669"/>
    <property type="project" value="UniProtKB-SubCell"/>
</dbReference>
<keyword evidence="6 8" id="KW-0472">Membrane</keyword>
<feature type="transmembrane region" description="Helical" evidence="8">
    <location>
        <begin position="16"/>
        <end position="38"/>
    </location>
</feature>
<feature type="transmembrane region" description="Helical" evidence="8">
    <location>
        <begin position="170"/>
        <end position="191"/>
    </location>
</feature>
<feature type="transmembrane region" description="Helical" evidence="8">
    <location>
        <begin position="264"/>
        <end position="282"/>
    </location>
</feature>
<dbReference type="Proteomes" id="UP000068196">
    <property type="component" value="Chromosome"/>
</dbReference>
<dbReference type="PRINTS" id="PR00342">
    <property type="entry name" value="RHESUSRHD"/>
</dbReference>
<dbReference type="STRING" id="1653476.THC_0465"/>
<evidence type="ECO:0000256" key="7">
    <source>
        <dbReference type="ARBA" id="ARBA00023177"/>
    </source>
</evidence>
<organism evidence="10 11">
    <name type="scientific">Caldimicrobium thiodismutans</name>
    <dbReference type="NCBI Taxonomy" id="1653476"/>
    <lineage>
        <taxon>Bacteria</taxon>
        <taxon>Pseudomonadati</taxon>
        <taxon>Thermodesulfobacteriota</taxon>
        <taxon>Thermodesulfobacteria</taxon>
        <taxon>Thermodesulfobacteriales</taxon>
        <taxon>Thermodesulfobacteriaceae</taxon>
        <taxon>Caldimicrobium</taxon>
    </lineage>
</organism>
<evidence type="ECO:0000313" key="10">
    <source>
        <dbReference type="EMBL" id="BAU22860.1"/>
    </source>
</evidence>
<keyword evidence="5 8" id="KW-1133">Transmembrane helix</keyword>
<feature type="transmembrane region" description="Helical" evidence="8">
    <location>
        <begin position="203"/>
        <end position="221"/>
    </location>
</feature>
<evidence type="ECO:0000256" key="4">
    <source>
        <dbReference type="ARBA" id="ARBA00022692"/>
    </source>
</evidence>
<dbReference type="PROSITE" id="PS01219">
    <property type="entry name" value="AMMONIUM_TRANSP"/>
    <property type="match status" value="1"/>
</dbReference>
<feature type="transmembrane region" description="Helical" evidence="8">
    <location>
        <begin position="50"/>
        <end position="70"/>
    </location>
</feature>
<keyword evidence="7 8" id="KW-0924">Ammonia transport</keyword>
<dbReference type="InterPro" id="IPR018047">
    <property type="entry name" value="Ammonium_transpt_CS"/>
</dbReference>
<feature type="transmembrane region" description="Helical" evidence="8">
    <location>
        <begin position="359"/>
        <end position="382"/>
    </location>
</feature>
<feature type="transmembrane region" description="Helical" evidence="8">
    <location>
        <begin position="288"/>
        <end position="308"/>
    </location>
</feature>
<evidence type="ECO:0000256" key="3">
    <source>
        <dbReference type="ARBA" id="ARBA00022448"/>
    </source>
</evidence>
<name>A0A0U5AFT0_9BACT</name>
<feature type="domain" description="Ammonium transporter AmtB-like" evidence="9">
    <location>
        <begin position="16"/>
        <end position="410"/>
    </location>
</feature>
<dbReference type="InterPro" id="IPR024041">
    <property type="entry name" value="NH4_transpt_AmtB-like_dom"/>
</dbReference>
<reference evidence="11" key="2">
    <citation type="journal article" date="2016" name="Int. J. Syst. Evol. Microbiol.">
        <title>Caldimicrobium thiodismutans sp. nov., a sulfur-disproportionating bacterium isolated from a hot spring.</title>
        <authorList>
            <person name="Kojima H."/>
            <person name="Umezawa K."/>
            <person name="Fukui M."/>
        </authorList>
    </citation>
    <scope>NUCLEOTIDE SEQUENCE [LARGE SCALE GENOMIC DNA]</scope>
    <source>
        <strain evidence="11">TF1</strain>
    </source>
</reference>
<protein>
    <recommendedName>
        <fullName evidence="8">Ammonium transporter</fullName>
    </recommendedName>
</protein>
<evidence type="ECO:0000256" key="2">
    <source>
        <dbReference type="ARBA" id="ARBA00005887"/>
    </source>
</evidence>
<reference evidence="10 11" key="1">
    <citation type="journal article" date="2016" name="Int. J. Syst. Evol. Microbiol.">
        <title>Caldimicrobium thiodismutans sp. nov., a sulfur-disproportionating bacterium isolated from a hot spring, and emended description of the genus Caldimicrobium.</title>
        <authorList>
            <person name="Kojima H."/>
            <person name="Umezawa K."/>
            <person name="Fukui M."/>
        </authorList>
    </citation>
    <scope>NUCLEOTIDE SEQUENCE [LARGE SCALE GENOMIC DNA]</scope>
    <source>
        <strain evidence="10 11">TF1</strain>
    </source>
</reference>
<feature type="transmembrane region" description="Helical" evidence="8">
    <location>
        <begin position="136"/>
        <end position="158"/>
    </location>
</feature>
<dbReference type="AlphaFoldDB" id="A0A0U5AFT0"/>
<dbReference type="SUPFAM" id="SSF111352">
    <property type="entry name" value="Ammonium transporter"/>
    <property type="match status" value="1"/>
</dbReference>
<dbReference type="Gene3D" id="1.10.3430.10">
    <property type="entry name" value="Ammonium transporter AmtB like domains"/>
    <property type="match status" value="1"/>
</dbReference>
<dbReference type="GO" id="GO:0008519">
    <property type="term" value="F:ammonium channel activity"/>
    <property type="evidence" value="ECO:0007669"/>
    <property type="project" value="InterPro"/>
</dbReference>
<dbReference type="EMBL" id="AP014945">
    <property type="protein sequence ID" value="BAU22860.1"/>
    <property type="molecule type" value="Genomic_DNA"/>
</dbReference>
<evidence type="ECO:0000256" key="1">
    <source>
        <dbReference type="ARBA" id="ARBA00004141"/>
    </source>
</evidence>
<keyword evidence="11" id="KW-1185">Reference proteome</keyword>
<dbReference type="PATRIC" id="fig|1653476.3.peg.479"/>
<dbReference type="InterPro" id="IPR029020">
    <property type="entry name" value="Ammonium/urea_transptr"/>
</dbReference>
<dbReference type="KEGG" id="cthi:THC_0465"/>
<evidence type="ECO:0000259" key="9">
    <source>
        <dbReference type="Pfam" id="PF00909"/>
    </source>
</evidence>
<comment type="subcellular location">
    <subcellularLocation>
        <location evidence="8">Cell membrane</location>
        <topology evidence="8">Multi-pass membrane protein</topology>
    </subcellularLocation>
    <subcellularLocation>
        <location evidence="1">Membrane</location>
        <topology evidence="1">Multi-pass membrane protein</topology>
    </subcellularLocation>
</comment>
<sequence length="414" mass="44617">MPNPQELLKFDTGDTAWLLISTALVMMMTLPGLALFYGGLSKRKDALNTMAMSFVTYCLISVFWVVYGYSLAFGHDIFGLIGGFEKIFFKSITLTSSNEGAKTVPEFIFAMFQLTFAAITVALVSGAYIERIKFSIWITFSLLWFTMVYLPVAHWIWGGGFLAKMGVVDFAGGIVVHTTAGISALIGALILKARNDTTLIPHNLTLVVLGTGLLWFGWFGFNAGSALSAKELATIAFVNTNTAAASASLIWCIAEWLIFKKPTILGLASGTIAGLATITPAAGYVNVYGALIIGVIAGLVCFISIAFVKGKLNYDDTLDAFGIHGVGGIIGSLSVGFFADPSINQIAGLFYGSAAQLWLQLLGIGIIIFYSAMVTALIFLFLKIIFKNLRVNPEDELVGLDETQHGERAYNLHI</sequence>
<keyword evidence="4 8" id="KW-0812">Transmembrane</keyword>
<feature type="transmembrane region" description="Helical" evidence="8">
    <location>
        <begin position="320"/>
        <end position="339"/>
    </location>
</feature>
<dbReference type="InterPro" id="IPR002229">
    <property type="entry name" value="RhesusRHD"/>
</dbReference>
<proteinExistence type="inferred from homology"/>